<dbReference type="Proteomes" id="UP001241603">
    <property type="component" value="Unassembled WGS sequence"/>
</dbReference>
<organism evidence="2 3">
    <name type="scientific">Kaistia dalseonensis</name>
    <dbReference type="NCBI Taxonomy" id="410840"/>
    <lineage>
        <taxon>Bacteria</taxon>
        <taxon>Pseudomonadati</taxon>
        <taxon>Pseudomonadota</taxon>
        <taxon>Alphaproteobacteria</taxon>
        <taxon>Hyphomicrobiales</taxon>
        <taxon>Kaistiaceae</taxon>
        <taxon>Kaistia</taxon>
    </lineage>
</organism>
<sequence>MTATDQKPTDSYANTDEQQGGFSNADDNIRRQQSQDLADDRQNGTLPDPAGERHAPDVMDERLTDGT</sequence>
<keyword evidence="3" id="KW-1185">Reference proteome</keyword>
<dbReference type="EMBL" id="JAUSVO010000006">
    <property type="protein sequence ID" value="MDQ0439841.1"/>
    <property type="molecule type" value="Genomic_DNA"/>
</dbReference>
<evidence type="ECO:0000313" key="3">
    <source>
        <dbReference type="Proteomes" id="UP001241603"/>
    </source>
</evidence>
<evidence type="ECO:0000313" key="2">
    <source>
        <dbReference type="EMBL" id="MDQ0439841.1"/>
    </source>
</evidence>
<feature type="compositionally biased region" description="Basic and acidic residues" evidence="1">
    <location>
        <begin position="50"/>
        <end position="67"/>
    </location>
</feature>
<protein>
    <submittedName>
        <fullName evidence="2">Uncharacterized protein</fullName>
    </submittedName>
</protein>
<comment type="caution">
    <text evidence="2">The sequence shown here is derived from an EMBL/GenBank/DDBJ whole genome shotgun (WGS) entry which is preliminary data.</text>
</comment>
<reference evidence="2 3" key="1">
    <citation type="submission" date="2023-07" db="EMBL/GenBank/DDBJ databases">
        <title>Genomic Encyclopedia of Type Strains, Phase IV (KMG-IV): sequencing the most valuable type-strain genomes for metagenomic binning, comparative biology and taxonomic classification.</title>
        <authorList>
            <person name="Goeker M."/>
        </authorList>
    </citation>
    <scope>NUCLEOTIDE SEQUENCE [LARGE SCALE GENOMIC DNA]</scope>
    <source>
        <strain evidence="2 3">B6-8</strain>
    </source>
</reference>
<evidence type="ECO:0000256" key="1">
    <source>
        <dbReference type="SAM" id="MobiDB-lite"/>
    </source>
</evidence>
<proteinExistence type="predicted"/>
<dbReference type="RefSeq" id="WP_266350724.1">
    <property type="nucleotide sequence ID" value="NZ_JAPKNG010000006.1"/>
</dbReference>
<feature type="compositionally biased region" description="Polar residues" evidence="1">
    <location>
        <begin position="1"/>
        <end position="36"/>
    </location>
</feature>
<accession>A0ABU0HEB2</accession>
<gene>
    <name evidence="2" type="ORF">QO014_004247</name>
</gene>
<name>A0ABU0HEB2_9HYPH</name>
<feature type="region of interest" description="Disordered" evidence="1">
    <location>
        <begin position="1"/>
        <end position="67"/>
    </location>
</feature>